<gene>
    <name evidence="2" type="ORF">OLC1_LOCUS17243</name>
</gene>
<evidence type="ECO:0000313" key="3">
    <source>
        <dbReference type="Proteomes" id="UP001161247"/>
    </source>
</evidence>
<proteinExistence type="predicted"/>
<feature type="chain" id="PRO_5043852609" evidence="1">
    <location>
        <begin position="25"/>
        <end position="130"/>
    </location>
</feature>
<keyword evidence="1" id="KW-0732">Signal</keyword>
<keyword evidence="3" id="KW-1185">Reference proteome</keyword>
<reference evidence="2" key="1">
    <citation type="submission" date="2023-03" db="EMBL/GenBank/DDBJ databases">
        <authorList>
            <person name="Julca I."/>
        </authorList>
    </citation>
    <scope>NUCLEOTIDE SEQUENCE</scope>
</reference>
<evidence type="ECO:0000313" key="2">
    <source>
        <dbReference type="EMBL" id="CAI9109317.1"/>
    </source>
</evidence>
<protein>
    <submittedName>
        <fullName evidence="2">OLC1v1009120C1</fullName>
    </submittedName>
</protein>
<sequence length="130" mass="12927">MANNNSFLLLAIVLMAAAAPPAYSATVSVNLIGVNVSLICNGSLIGQTTTGLLSLGNFNIITANLSAIDPLFIGVNGSIPCNVTARVRGVGSIIPSTGQIISAPVTVTSIIFGALNGVISAVTGVFSLVG</sequence>
<dbReference type="EMBL" id="OX459123">
    <property type="protein sequence ID" value="CAI9109317.1"/>
    <property type="molecule type" value="Genomic_DNA"/>
</dbReference>
<organism evidence="2 3">
    <name type="scientific">Oldenlandia corymbosa var. corymbosa</name>
    <dbReference type="NCBI Taxonomy" id="529605"/>
    <lineage>
        <taxon>Eukaryota</taxon>
        <taxon>Viridiplantae</taxon>
        <taxon>Streptophyta</taxon>
        <taxon>Embryophyta</taxon>
        <taxon>Tracheophyta</taxon>
        <taxon>Spermatophyta</taxon>
        <taxon>Magnoliopsida</taxon>
        <taxon>eudicotyledons</taxon>
        <taxon>Gunneridae</taxon>
        <taxon>Pentapetalae</taxon>
        <taxon>asterids</taxon>
        <taxon>lamiids</taxon>
        <taxon>Gentianales</taxon>
        <taxon>Rubiaceae</taxon>
        <taxon>Rubioideae</taxon>
        <taxon>Spermacoceae</taxon>
        <taxon>Hedyotis-Oldenlandia complex</taxon>
        <taxon>Oldenlandia</taxon>
    </lineage>
</organism>
<evidence type="ECO:0000256" key="1">
    <source>
        <dbReference type="SAM" id="SignalP"/>
    </source>
</evidence>
<accession>A0AAV1DN92</accession>
<name>A0AAV1DN92_OLDCO</name>
<dbReference type="Proteomes" id="UP001161247">
    <property type="component" value="Chromosome 6"/>
</dbReference>
<dbReference type="AlphaFoldDB" id="A0AAV1DN92"/>
<feature type="signal peptide" evidence="1">
    <location>
        <begin position="1"/>
        <end position="24"/>
    </location>
</feature>